<evidence type="ECO:0000256" key="1">
    <source>
        <dbReference type="ARBA" id="ARBA00004651"/>
    </source>
</evidence>
<dbReference type="SUPFAM" id="SSF58104">
    <property type="entry name" value="Methyl-accepting chemotaxis protein (MCP) signaling domain"/>
    <property type="match status" value="1"/>
</dbReference>
<keyword evidence="5 7" id="KW-1133">Transmembrane helix</keyword>
<evidence type="ECO:0000256" key="7">
    <source>
        <dbReference type="SAM" id="Phobius"/>
    </source>
</evidence>
<dbReference type="Pfam" id="PF03176">
    <property type="entry name" value="MMPL"/>
    <property type="match status" value="1"/>
</dbReference>
<proteinExistence type="inferred from homology"/>
<feature type="transmembrane region" description="Helical" evidence="7">
    <location>
        <begin position="444"/>
        <end position="463"/>
    </location>
</feature>
<dbReference type="Gene3D" id="1.20.1640.10">
    <property type="entry name" value="Multidrug efflux transporter AcrB transmembrane domain"/>
    <property type="match status" value="1"/>
</dbReference>
<evidence type="ECO:0000259" key="8">
    <source>
        <dbReference type="Pfam" id="PF03176"/>
    </source>
</evidence>
<comment type="caution">
    <text evidence="9">The sequence shown here is derived from an EMBL/GenBank/DDBJ whole genome shotgun (WGS) entry which is preliminary data.</text>
</comment>
<name>A0A0D6Z7H4_9BACI</name>
<feature type="transmembrane region" description="Helical" evidence="7">
    <location>
        <begin position="421"/>
        <end position="437"/>
    </location>
</feature>
<dbReference type="Proteomes" id="UP000032512">
    <property type="component" value="Unassembled WGS sequence"/>
</dbReference>
<dbReference type="RefSeq" id="WP_044394983.1">
    <property type="nucleotide sequence ID" value="NZ_JXIQ01000116.1"/>
</dbReference>
<feature type="transmembrane region" description="Helical" evidence="7">
    <location>
        <begin position="469"/>
        <end position="487"/>
    </location>
</feature>
<dbReference type="SUPFAM" id="SSF82866">
    <property type="entry name" value="Multidrug efflux transporter AcrB transmembrane domain"/>
    <property type="match status" value="1"/>
</dbReference>
<accession>A0A0D6Z7H4</accession>
<evidence type="ECO:0000313" key="10">
    <source>
        <dbReference type="Proteomes" id="UP000032512"/>
    </source>
</evidence>
<keyword evidence="6 7" id="KW-0472">Membrane</keyword>
<comment type="similarity">
    <text evidence="2">Belongs to the resistance-nodulation-cell division (RND) (TC 2.A.6) family. MmpL subfamily.</text>
</comment>
<dbReference type="GO" id="GO:0005886">
    <property type="term" value="C:plasma membrane"/>
    <property type="evidence" value="ECO:0007669"/>
    <property type="project" value="UniProtKB-SubCell"/>
</dbReference>
<organism evidence="9 10">
    <name type="scientific">Mesobacillus subterraneus</name>
    <dbReference type="NCBI Taxonomy" id="285983"/>
    <lineage>
        <taxon>Bacteria</taxon>
        <taxon>Bacillati</taxon>
        <taxon>Bacillota</taxon>
        <taxon>Bacilli</taxon>
        <taxon>Bacillales</taxon>
        <taxon>Bacillaceae</taxon>
        <taxon>Mesobacillus</taxon>
    </lineage>
</organism>
<keyword evidence="10" id="KW-1185">Reference proteome</keyword>
<keyword evidence="3" id="KW-1003">Cell membrane</keyword>
<dbReference type="InterPro" id="IPR050545">
    <property type="entry name" value="Mycobact_MmpL"/>
</dbReference>
<dbReference type="PATRIC" id="fig|285983.3.peg.1892"/>
<evidence type="ECO:0000256" key="5">
    <source>
        <dbReference type="ARBA" id="ARBA00022989"/>
    </source>
</evidence>
<evidence type="ECO:0000256" key="2">
    <source>
        <dbReference type="ARBA" id="ARBA00010157"/>
    </source>
</evidence>
<dbReference type="PANTHER" id="PTHR33406">
    <property type="entry name" value="MEMBRANE PROTEIN MJ1562-RELATED"/>
    <property type="match status" value="1"/>
</dbReference>
<dbReference type="InterPro" id="IPR004869">
    <property type="entry name" value="MMPL_dom"/>
</dbReference>
<keyword evidence="4 7" id="KW-0812">Transmembrane</keyword>
<dbReference type="AlphaFoldDB" id="A0A0D6Z7H4"/>
<evidence type="ECO:0000256" key="4">
    <source>
        <dbReference type="ARBA" id="ARBA00022692"/>
    </source>
</evidence>
<protein>
    <recommendedName>
        <fullName evidence="8">Membrane transport protein MMPL domain-containing protein</fullName>
    </recommendedName>
</protein>
<sequence>MKMLTFLSELIRKNPMKLIILAIVVVLLFAAGAPAMKMATGNETLIEVDTKAYQDNLALEKEFGGESIIAIYEAEKSENLFTIDTVNHMAGLEKKLGSYENIYTIISPNTMINQISVKQSEKYKEGIDEIVSGLEKMGSNLTELSTKLNQNAGGQQPSGNNIEQNLSELINGLSKMIDGQKKLSAGTAQMANGYAQMGGQLQEAALNMQKVSTQLGQSLESNPQQQKQVQQLIEMSNQFIQLSEKMNEASLNGSKLTVIPENTIKGLGEMQQGLNSQKSSFSELNKKQVSQWNDLKTLSAGLSEMGSNLSKISENLKVMVSYSDNMSPALPQQQKTLDKMIYEENGDLRNLFSEVTVDEKYMLFIVKLEGNVDDSVKSEISGAMKEYFHDNKLENIHTMVSGKPVLDDAIRTSMKDSIQKMMSLSVLFMILVLTIVFKVRWKLLPLVVMLLAVVATVGLMGWLSIPMTMVSMAVFPILIGLGIDYAIQFQSRYSEEMDTRSES</sequence>
<dbReference type="EMBL" id="JXIQ01000116">
    <property type="protein sequence ID" value="KIY21255.1"/>
    <property type="molecule type" value="Genomic_DNA"/>
</dbReference>
<gene>
    <name evidence="9" type="ORF">UB32_14840</name>
</gene>
<evidence type="ECO:0000256" key="3">
    <source>
        <dbReference type="ARBA" id="ARBA00022475"/>
    </source>
</evidence>
<comment type="subcellular location">
    <subcellularLocation>
        <location evidence="1">Cell membrane</location>
        <topology evidence="1">Multi-pass membrane protein</topology>
    </subcellularLocation>
</comment>
<evidence type="ECO:0000313" key="9">
    <source>
        <dbReference type="EMBL" id="KIY21255.1"/>
    </source>
</evidence>
<dbReference type="OrthoDB" id="9809027at2"/>
<evidence type="ECO:0000256" key="6">
    <source>
        <dbReference type="ARBA" id="ARBA00023136"/>
    </source>
</evidence>
<dbReference type="PANTHER" id="PTHR33406:SF6">
    <property type="entry name" value="MEMBRANE PROTEIN YDGH-RELATED"/>
    <property type="match status" value="1"/>
</dbReference>
<feature type="domain" description="Membrane transport protein MMPL" evidence="8">
    <location>
        <begin position="355"/>
        <end position="499"/>
    </location>
</feature>
<reference evidence="9 10" key="1">
    <citation type="submission" date="2015-01" db="EMBL/GenBank/DDBJ databases">
        <title>Draft genome sequences of the supercritical CO2 tolerant bacteria Bacillus subterraneus MITOT1 and Bacillus cereus MIT0214.</title>
        <authorList>
            <person name="Peet K.C."/>
            <person name="Thompson J.R."/>
        </authorList>
    </citation>
    <scope>NUCLEOTIDE SEQUENCE [LARGE SCALE GENOMIC DNA]</scope>
    <source>
        <strain evidence="9 10">MITOT1</strain>
    </source>
</reference>